<evidence type="ECO:0000313" key="10">
    <source>
        <dbReference type="EMBL" id="PVU91069.1"/>
    </source>
</evidence>
<dbReference type="InterPro" id="IPR016024">
    <property type="entry name" value="ARM-type_fold"/>
</dbReference>
<keyword evidence="7 8" id="KW-0687">Ribonucleoprotein</keyword>
<dbReference type="GO" id="GO:0032040">
    <property type="term" value="C:small-subunit processome"/>
    <property type="evidence" value="ECO:0007669"/>
    <property type="project" value="TreeGrafter"/>
</dbReference>
<keyword evidence="6 8" id="KW-0539">Nucleus</keyword>
<evidence type="ECO:0000259" key="9">
    <source>
        <dbReference type="SMART" id="SM01036"/>
    </source>
</evidence>
<dbReference type="SUPFAM" id="SSF48371">
    <property type="entry name" value="ARM repeat"/>
    <property type="match status" value="1"/>
</dbReference>
<dbReference type="GO" id="GO:0030515">
    <property type="term" value="F:snoRNA binding"/>
    <property type="evidence" value="ECO:0007669"/>
    <property type="project" value="TreeGrafter"/>
</dbReference>
<dbReference type="InterPro" id="IPR012954">
    <property type="entry name" value="BP28_C_dom"/>
</dbReference>
<protein>
    <recommendedName>
        <fullName evidence="3 8">U3 small nucleolar RNA-associated protein 10</fullName>
    </recommendedName>
</protein>
<evidence type="ECO:0000313" key="11">
    <source>
        <dbReference type="Proteomes" id="UP000245383"/>
    </source>
</evidence>
<evidence type="ECO:0000256" key="5">
    <source>
        <dbReference type="ARBA" id="ARBA00022552"/>
    </source>
</evidence>
<evidence type="ECO:0000256" key="1">
    <source>
        <dbReference type="ARBA" id="ARBA00004604"/>
    </source>
</evidence>
<dbReference type="GO" id="GO:0045943">
    <property type="term" value="P:positive regulation of transcription by RNA polymerase I"/>
    <property type="evidence" value="ECO:0007669"/>
    <property type="project" value="TreeGrafter"/>
</dbReference>
<evidence type="ECO:0000256" key="7">
    <source>
        <dbReference type="ARBA" id="ARBA00023274"/>
    </source>
</evidence>
<evidence type="ECO:0000256" key="2">
    <source>
        <dbReference type="ARBA" id="ARBA00010559"/>
    </source>
</evidence>
<dbReference type="PANTHER" id="PTHR13457">
    <property type="entry name" value="BAP28"/>
    <property type="match status" value="1"/>
</dbReference>
<feature type="domain" description="BP28 C-terminal" evidence="9">
    <location>
        <begin position="2068"/>
        <end position="2276"/>
    </location>
</feature>
<comment type="subunit">
    <text evidence="8">Component of the ribosomal small subunit (SSU) processome.</text>
</comment>
<comment type="similarity">
    <text evidence="2 8">Belongs to the HEATR1/UTP10 family.</text>
</comment>
<dbReference type="InterPro" id="IPR011989">
    <property type="entry name" value="ARM-like"/>
</dbReference>
<name>A0A2T9YFI9_9FUNG</name>
<accession>A0A2T9YFI9</accession>
<keyword evidence="5 8" id="KW-0698">rRNA processing</keyword>
<keyword evidence="11" id="KW-1185">Reference proteome</keyword>
<sequence length="2429" mass="273441">MSLSQQLQKIQNLDRLASTRAALAQRASYLFDSKRAADLSVEDIYEIGIDGFNQLVQLDPAFFQFSDSLFSAKSKHVDRLHQTKPETEKINSQVQLFLIMLAPHFLTNPAGKALEWLIRRFRIEEFNSNDLIAAMLPYHNTKAFLTILTVARIDKKSFNLLAWLLPFRKSRQLLVRYNIVIEIKRNKALFAFINNFIYKSFNLGIGYETLYTFYSAINTEYIDLLPKIEDDHIMRITPYIFEGLATKNEGVQVANYLILCSLSDRVIFAPKVFEKLMIKVIDNAVNSKLAGLCLLKFCQNQKIDGSLISSSLFHSLATNSNFWDIFNEISSLDTASVVLEKFLLVSASNIHIHNSLACEFINRLLQYDALYRSFSFAFFENAVFNYSKYWLQSSNSDSSKSEFNDTLTNTMRSLYTKFVNNMENAISMAISSINKMVSSSETPNNFDIKCAFEKLYELACTNLDSSSSIHKSFKSLKLLPVQSIGTSLYIGLNNALPNIRLASVKQLHELIKNLDFTGNSENKDATFSKSEVSDLILERFLDDEQIVLDELLEIKLYNYLEPLDLINSLKKLISDKSKLSDKSLKKIFNQILNAKMFESTESGNKAIIFSFDFILDPTFAVKDSMSLLEQLVSIIKDRKEYSATIGLYDTLLTLKSSNEVSFSQLYSKVIISLSDNILKPVQINQGFKSDFLDDMYSSGSSCVLTGCLLIYSVICSTLKQSFYLKGLKNISFDLINVCIKRIKEHYNSNNNSIEILKSGNLAIEMFSAGKLNWEIKIAQLVDVSLPMLDSTSAIFTLISFISNLNKPKNFISNNWFQYSPPSTNESDYDSYCKILNNVFISCLDKNSGMTPVDGLVLGYLYEKCFQDEWLQFLIKNSLLESSSCRVRAWSLLIVASFLQASVSKASDQVVDFQILFPALLANLSNANDQIRMTTMSCFKALEKIYSAASVDSSSKSKKHSNENQSFDLPIYKSSNFYGNSNTDIKFLPSNVSAEIVKAINISSNEFESNKSFTSIFLSMINGNSKASTKVIRKLYTSGYGNAFVSVIFSHALCLNVASQSSNFIKQFEYTVLENLSLSITESNSEVVQQLIHYQKELLTSHIGMPESGSIDDNITRKCLSFFNKSILNSKNNNINGDIITSTPWEQYLALVGAGTIDATEFQTLEKTKFENWKNSAKAAAYLQSITFDQLSTSASSALELDQQGQILGFMLTLSSKGVLSNYIPGNSISISQVLNSLNLSSEIFANQLISWISKLKGFNLLPNVHSTKKSKTAKKANVQDTAEDIVSQMPTLVLLLELLSSQSDKIKCHISLITPLFEILEQIFNIENTTFKSKFDFNSSADNNEQVSIEYLKQLSMTLLLNIFNNASDLNLQLQNISIRVDIVVNLLRSSTSLQTQTNALLLLASIAAQNSEIVLHHVMSIFTFMGDSVLRLDDSYNLYVIQQAVEKIIPPLLKNDQHISGNSLNMKSKAINGNSTENDNFKIIISVLRVFIDSLTYIPQHRRLPLFKLLIETIGCEKVGSTIYILLLEKYTLKNSKKSSSNSDESAASSSSQFINDEYFEFAVMLALEFDFKNALNITSGIFADLMVLPSRIPTEGSELSKISDILTVDITRLNTKQQIMLRVVATQYVKTILVSTDFKEQIKESDVSLIDTTLESIVLQTFEYIVTWQSQSQEFKQKKLFKQSTALLASVTENTYSVIDSLVVSLEYSAFMRVIHKMLVHANIDVVRKSMDTLIKKTGEMAAHFVSKYETEEIKNKQTSLAVLTSVSKWQKSDISSLDSLADVLPVLINFLITLPNSESKNSSLKYPVDIIQSSILCISAFVQHFGILYSSKLVQLFDIIFGKGGKDKNACLVKSQNHSIQLSLFVLITKLVQTLETRAIQFLPKMMPILLGILEGSIQTVYQNVLHKSRNGKVGTVKDINVEEFNNGTELLAAGLAVFETIADKWSNFLGPHLSQIFNVIMDYRICYLDVNIEQIALELEKSKEIDSDIQAISKKDIVLLKRAINKYNHLLSMLGTTVQTRVSMEALFERFESLQNSKEQAENLSYSMYSVAKFNGYMANSLQGDQLSKFSTPIFKLFLVMFNFNFSKGFKSEFTLREAGTIDNSDGSDMLSYLTDISTESKNRAEGSVLKTLIDSFIDFCVKLNESGFVPMFMGLLSWATTEQINSSEDDNEMNGNNISTPISESFRLVIFYMIVNKLFDRLQNIFTPYYRHIIDTTVVILNEFGVGNDSEESLEISSKNLNGTTLKAPNKLWALVLESLRLSGSYDSDDLWSAEQFEKFVKPLSSQVGNTLVVNKAGKVQIEKEKSIDANNEEGYVSRVKTYLGPAIAQLYIAVNNDAMWRQLHHAVLLKSRSQTAYVRMGSMIIVKLSFEKLAEEFLILVPETIQFLAELIDDENNDVERTTNETIVAIEGILGESLKPYFN</sequence>
<evidence type="ECO:0000256" key="8">
    <source>
        <dbReference type="RuleBase" id="RU367065"/>
    </source>
</evidence>
<dbReference type="Pfam" id="PF08146">
    <property type="entry name" value="BP28CT"/>
    <property type="match status" value="1"/>
</dbReference>
<comment type="function">
    <text evidence="8">Involved in nucleolar processing of pre-18S ribosomal RNA.</text>
</comment>
<dbReference type="EMBL" id="MBFR01000221">
    <property type="protein sequence ID" value="PVU91069.1"/>
    <property type="molecule type" value="Genomic_DNA"/>
</dbReference>
<evidence type="ECO:0000256" key="6">
    <source>
        <dbReference type="ARBA" id="ARBA00023242"/>
    </source>
</evidence>
<dbReference type="STRING" id="133385.A0A2T9YFI9"/>
<dbReference type="OrthoDB" id="31183at2759"/>
<dbReference type="Pfam" id="PF23243">
    <property type="entry name" value="HEAT_HEATR1"/>
    <property type="match status" value="1"/>
</dbReference>
<dbReference type="InterPro" id="IPR040191">
    <property type="entry name" value="UTP10"/>
</dbReference>
<comment type="caution">
    <text evidence="10">The sequence shown here is derived from an EMBL/GenBank/DDBJ whole genome shotgun (WGS) entry which is preliminary data.</text>
</comment>
<reference evidence="10 11" key="1">
    <citation type="journal article" date="2018" name="MBio">
        <title>Comparative Genomics Reveals the Core Gene Toolbox for the Fungus-Insect Symbiosis.</title>
        <authorList>
            <person name="Wang Y."/>
            <person name="Stata M."/>
            <person name="Wang W."/>
            <person name="Stajich J.E."/>
            <person name="White M.M."/>
            <person name="Moncalvo J.M."/>
        </authorList>
    </citation>
    <scope>NUCLEOTIDE SEQUENCE [LARGE SCALE GENOMIC DNA]</scope>
    <source>
        <strain evidence="10 11">SWE-8-4</strain>
    </source>
</reference>
<organism evidence="10 11">
    <name type="scientific">Smittium simulii</name>
    <dbReference type="NCBI Taxonomy" id="133385"/>
    <lineage>
        <taxon>Eukaryota</taxon>
        <taxon>Fungi</taxon>
        <taxon>Fungi incertae sedis</taxon>
        <taxon>Zoopagomycota</taxon>
        <taxon>Kickxellomycotina</taxon>
        <taxon>Harpellomycetes</taxon>
        <taxon>Harpellales</taxon>
        <taxon>Legeriomycetaceae</taxon>
        <taxon>Smittium</taxon>
    </lineage>
</organism>
<dbReference type="Pfam" id="PF12397">
    <property type="entry name" value="U3snoRNP10"/>
    <property type="match status" value="1"/>
</dbReference>
<dbReference type="GO" id="GO:0030686">
    <property type="term" value="C:90S preribosome"/>
    <property type="evidence" value="ECO:0007669"/>
    <property type="project" value="TreeGrafter"/>
</dbReference>
<evidence type="ECO:0000256" key="3">
    <source>
        <dbReference type="ARBA" id="ARBA00015399"/>
    </source>
</evidence>
<dbReference type="Proteomes" id="UP000245383">
    <property type="component" value="Unassembled WGS sequence"/>
</dbReference>
<dbReference type="InterPro" id="IPR022125">
    <property type="entry name" value="U3snoRNP10_N"/>
</dbReference>
<proteinExistence type="inferred from homology"/>
<dbReference type="GO" id="GO:0034455">
    <property type="term" value="C:t-UTP complex"/>
    <property type="evidence" value="ECO:0007669"/>
    <property type="project" value="TreeGrafter"/>
</dbReference>
<dbReference type="SMART" id="SM01036">
    <property type="entry name" value="BP28CT"/>
    <property type="match status" value="1"/>
</dbReference>
<dbReference type="GO" id="GO:0000462">
    <property type="term" value="P:maturation of SSU-rRNA from tricistronic rRNA transcript (SSU-rRNA, 5.8S rRNA, LSU-rRNA)"/>
    <property type="evidence" value="ECO:0007669"/>
    <property type="project" value="TreeGrafter"/>
</dbReference>
<dbReference type="InterPro" id="IPR056473">
    <property type="entry name" value="HEAT_Utp10/HEAT1"/>
</dbReference>
<dbReference type="PANTHER" id="PTHR13457:SF1">
    <property type="entry name" value="HEAT REPEAT-CONTAINING PROTEIN 1"/>
    <property type="match status" value="1"/>
</dbReference>
<evidence type="ECO:0000256" key="4">
    <source>
        <dbReference type="ARBA" id="ARBA00022517"/>
    </source>
</evidence>
<comment type="subcellular location">
    <subcellularLocation>
        <location evidence="1 8">Nucleus</location>
        <location evidence="1 8">Nucleolus</location>
    </subcellularLocation>
</comment>
<gene>
    <name evidence="10" type="ORF">BB561_004574</name>
</gene>
<keyword evidence="4 8" id="KW-0690">Ribosome biogenesis</keyword>
<dbReference type="Gene3D" id="1.25.10.10">
    <property type="entry name" value="Leucine-rich Repeat Variant"/>
    <property type="match status" value="1"/>
</dbReference>